<sequence>MPRGSLNLPMQPRLASLLGQTIPWAWPALQSVSPSSINDYGQHAYSAPAFDDLSQAHAGEYSKGGYGGSAQSQAKSAGRGAGKDDSTVKSVLEKAPGLSGSIASGDPRVLLALCSLPASCHHALAHSQLLPSHLQDGQGGPGQRSQSSSMQQKTQGSKSSYGSSPYWAN</sequence>
<accession>A0AAD3R2V4</accession>
<evidence type="ECO:0000256" key="2">
    <source>
        <dbReference type="ARBA" id="ARBA00022490"/>
    </source>
</evidence>
<name>A0AAD3R2V4_LATJO</name>
<dbReference type="Proteomes" id="UP001279410">
    <property type="component" value="Unassembled WGS sequence"/>
</dbReference>
<evidence type="ECO:0000256" key="3">
    <source>
        <dbReference type="ARBA" id="ARBA00022553"/>
    </source>
</evidence>
<evidence type="ECO:0000256" key="1">
    <source>
        <dbReference type="ARBA" id="ARBA00004496"/>
    </source>
</evidence>
<feature type="region of interest" description="Disordered" evidence="4">
    <location>
        <begin position="62"/>
        <end position="88"/>
    </location>
</feature>
<dbReference type="InterPro" id="IPR051833">
    <property type="entry name" value="TC-DDR_regulator"/>
</dbReference>
<feature type="region of interest" description="Disordered" evidence="4">
    <location>
        <begin position="132"/>
        <end position="169"/>
    </location>
</feature>
<organism evidence="5 6">
    <name type="scientific">Lates japonicus</name>
    <name type="common">Japanese lates</name>
    <dbReference type="NCBI Taxonomy" id="270547"/>
    <lineage>
        <taxon>Eukaryota</taxon>
        <taxon>Metazoa</taxon>
        <taxon>Chordata</taxon>
        <taxon>Craniata</taxon>
        <taxon>Vertebrata</taxon>
        <taxon>Euteleostomi</taxon>
        <taxon>Actinopterygii</taxon>
        <taxon>Neopterygii</taxon>
        <taxon>Teleostei</taxon>
        <taxon>Neoteleostei</taxon>
        <taxon>Acanthomorphata</taxon>
        <taxon>Carangaria</taxon>
        <taxon>Carangaria incertae sedis</taxon>
        <taxon>Centropomidae</taxon>
        <taxon>Lates</taxon>
    </lineage>
</organism>
<protein>
    <submittedName>
        <fullName evidence="5">Ubiquitin-associated protein 2-like isoform X1</fullName>
    </submittedName>
</protein>
<keyword evidence="3" id="KW-0597">Phosphoprotein</keyword>
<proteinExistence type="predicted"/>
<dbReference type="GO" id="GO:0005634">
    <property type="term" value="C:nucleus"/>
    <property type="evidence" value="ECO:0007669"/>
    <property type="project" value="TreeGrafter"/>
</dbReference>
<evidence type="ECO:0000313" key="5">
    <source>
        <dbReference type="EMBL" id="GLD54032.1"/>
    </source>
</evidence>
<dbReference type="AlphaFoldDB" id="A0AAD3R2V4"/>
<comment type="caution">
    <text evidence="5">The sequence shown here is derived from an EMBL/GenBank/DDBJ whole genome shotgun (WGS) entry which is preliminary data.</text>
</comment>
<keyword evidence="6" id="KW-1185">Reference proteome</keyword>
<dbReference type="GO" id="GO:0005737">
    <property type="term" value="C:cytoplasm"/>
    <property type="evidence" value="ECO:0007669"/>
    <property type="project" value="UniProtKB-SubCell"/>
</dbReference>
<dbReference type="PANTHER" id="PTHR16308">
    <property type="entry name" value="UBIQUITIN ASSOCIATED PROTEIN 2-LIKE/LINGERER"/>
    <property type="match status" value="1"/>
</dbReference>
<dbReference type="PANTHER" id="PTHR16308:SF20">
    <property type="entry name" value="UBIQUITIN ASSOCIATED PROTEIN 2B ISOFORM X1"/>
    <property type="match status" value="1"/>
</dbReference>
<evidence type="ECO:0000256" key="4">
    <source>
        <dbReference type="SAM" id="MobiDB-lite"/>
    </source>
</evidence>
<reference evidence="5" key="1">
    <citation type="submission" date="2022-08" db="EMBL/GenBank/DDBJ databases">
        <title>Genome sequencing of akame (Lates japonicus).</title>
        <authorList>
            <person name="Hashiguchi Y."/>
            <person name="Takahashi H."/>
        </authorList>
    </citation>
    <scope>NUCLEOTIDE SEQUENCE</scope>
    <source>
        <strain evidence="5">Kochi</strain>
    </source>
</reference>
<evidence type="ECO:0000313" key="6">
    <source>
        <dbReference type="Proteomes" id="UP001279410"/>
    </source>
</evidence>
<keyword evidence="2" id="KW-0963">Cytoplasm</keyword>
<feature type="compositionally biased region" description="Low complexity" evidence="4">
    <location>
        <begin position="143"/>
        <end position="160"/>
    </location>
</feature>
<gene>
    <name evidence="5" type="ORF">AKAME5_000670200</name>
</gene>
<dbReference type="EMBL" id="BRZM01000019">
    <property type="protein sequence ID" value="GLD54032.1"/>
    <property type="molecule type" value="Genomic_DNA"/>
</dbReference>
<comment type="subcellular location">
    <subcellularLocation>
        <location evidence="1">Cytoplasm</location>
    </subcellularLocation>
</comment>